<evidence type="ECO:0000256" key="5">
    <source>
        <dbReference type="ARBA" id="ARBA00022690"/>
    </source>
</evidence>
<dbReference type="GO" id="GO:0061578">
    <property type="term" value="F:K63-linked deubiquitinase activity"/>
    <property type="evidence" value="ECO:0007669"/>
    <property type="project" value="InterPro"/>
</dbReference>
<dbReference type="GO" id="GO:0006508">
    <property type="term" value="P:proteolysis"/>
    <property type="evidence" value="ECO:0007669"/>
    <property type="project" value="UniProtKB-KW"/>
</dbReference>
<keyword evidence="6" id="KW-0789">Thiol protease inhibitor</keyword>
<proteinExistence type="inferred from homology"/>
<sequence>MLYIRFLDLLMNKIPSHPQLTKKNPVDYKKYNTLVKEALNVFSIAEEVKKILEKKIEKHQTFSRHIKEQKEQKEQEKREKLAEEKLSQEKLKEKQEAITDHEPLIENHEHIIEQPSLSTGLVGLLRRTSSNANRDAIGPYPELVKFHIEHLTRDTEDSVTSAPLVPPKVLSSVASTDLLGATKKEITANYIAVDSKPAHHHKAVPSPDSGKLLKKVFVPHELEKEFLEIARTNTEKKLETCGILCGKLSLNAFFVTTLLIPEQESTENTCQTTEEEVMFDYIDKNDLFVLGWIHTHPTQSCFLSSIDLHTHNSYQLMLPEAIALVCAPRASPNFGVFRLTDPPGVGIISKCFKGGFHPHSEANIYRNCTKASKGHTIFQEGLPFTKTDLRKTGKS</sequence>
<keyword evidence="12" id="KW-0482">Metalloprotease</keyword>
<evidence type="ECO:0000256" key="11">
    <source>
        <dbReference type="ARBA" id="ARBA00022833"/>
    </source>
</evidence>
<keyword evidence="11" id="KW-0862">Zinc</keyword>
<feature type="domain" description="MPN" evidence="17">
    <location>
        <begin position="215"/>
        <end position="345"/>
    </location>
</feature>
<dbReference type="GO" id="GO:0004869">
    <property type="term" value="F:cysteine-type endopeptidase inhibitor activity"/>
    <property type="evidence" value="ECO:0007669"/>
    <property type="project" value="UniProtKB-KW"/>
</dbReference>
<evidence type="ECO:0000256" key="9">
    <source>
        <dbReference type="ARBA" id="ARBA00022786"/>
    </source>
</evidence>
<evidence type="ECO:0000256" key="16">
    <source>
        <dbReference type="SAM" id="MobiDB-lite"/>
    </source>
</evidence>
<evidence type="ECO:0000256" key="7">
    <source>
        <dbReference type="ARBA" id="ARBA00022723"/>
    </source>
</evidence>
<dbReference type="InterPro" id="IPR000555">
    <property type="entry name" value="JAMM/MPN+_dom"/>
</dbReference>
<dbReference type="OrthoDB" id="3640at2759"/>
<dbReference type="PROSITE" id="PS50249">
    <property type="entry name" value="MPN"/>
    <property type="match status" value="1"/>
</dbReference>
<evidence type="ECO:0000256" key="6">
    <source>
        <dbReference type="ARBA" id="ARBA00022704"/>
    </source>
</evidence>
<keyword evidence="7" id="KW-0479">Metal-binding</keyword>
<dbReference type="GO" id="GO:0005768">
    <property type="term" value="C:endosome"/>
    <property type="evidence" value="ECO:0007669"/>
    <property type="project" value="UniProtKB-SubCell"/>
</dbReference>
<evidence type="ECO:0000259" key="17">
    <source>
        <dbReference type="PROSITE" id="PS50249"/>
    </source>
</evidence>
<dbReference type="EMBL" id="JAEUBF010000206">
    <property type="protein sequence ID" value="KAH3679851.1"/>
    <property type="molecule type" value="Genomic_DNA"/>
</dbReference>
<protein>
    <recommendedName>
        <fullName evidence="15">Regulator of free ubiquitin chains 1</fullName>
    </recommendedName>
</protein>
<keyword evidence="8" id="KW-0967">Endosome</keyword>
<accession>A0A9P8TIQ5</accession>
<dbReference type="InterPro" id="IPR044098">
    <property type="entry name" value="STAMBP/STALP-like_MPN"/>
</dbReference>
<evidence type="ECO:0000256" key="3">
    <source>
        <dbReference type="ARBA" id="ARBA00010981"/>
    </source>
</evidence>
<evidence type="ECO:0000256" key="1">
    <source>
        <dbReference type="ARBA" id="ARBA00001947"/>
    </source>
</evidence>
<evidence type="ECO:0000256" key="10">
    <source>
        <dbReference type="ARBA" id="ARBA00022801"/>
    </source>
</evidence>
<dbReference type="Gene3D" id="3.40.140.10">
    <property type="entry name" value="Cytidine Deaminase, domain 2"/>
    <property type="match status" value="1"/>
</dbReference>
<dbReference type="SMART" id="SM00232">
    <property type="entry name" value="JAB_MPN"/>
    <property type="match status" value="1"/>
</dbReference>
<keyword evidence="10" id="KW-0378">Hydrolase</keyword>
<keyword evidence="19" id="KW-1185">Reference proteome</keyword>
<feature type="region of interest" description="Disordered" evidence="16">
    <location>
        <begin position="63"/>
        <end position="90"/>
    </location>
</feature>
<evidence type="ECO:0000256" key="14">
    <source>
        <dbReference type="ARBA" id="ARBA00038426"/>
    </source>
</evidence>
<dbReference type="SUPFAM" id="SSF102712">
    <property type="entry name" value="JAB1/MPN domain"/>
    <property type="match status" value="1"/>
</dbReference>
<dbReference type="Proteomes" id="UP000769528">
    <property type="component" value="Unassembled WGS sequence"/>
</dbReference>
<evidence type="ECO:0000256" key="2">
    <source>
        <dbReference type="ARBA" id="ARBA00004177"/>
    </source>
</evidence>
<evidence type="ECO:0000256" key="4">
    <source>
        <dbReference type="ARBA" id="ARBA00022670"/>
    </source>
</evidence>
<evidence type="ECO:0000256" key="13">
    <source>
        <dbReference type="ARBA" id="ARBA00037208"/>
    </source>
</evidence>
<dbReference type="PANTHER" id="PTHR12947:SF13">
    <property type="entry name" value="FI19924P1"/>
    <property type="match status" value="1"/>
</dbReference>
<evidence type="ECO:0000313" key="18">
    <source>
        <dbReference type="EMBL" id="KAH3679851.1"/>
    </source>
</evidence>
<comment type="function">
    <text evidence="13">Inhibitor of the DOA4 deubiquitinase involved in the regulation of protein degradation by the proteasome and maintenance of a normal level of free ubiquitin.</text>
</comment>
<dbReference type="GO" id="GO:0046872">
    <property type="term" value="F:metal ion binding"/>
    <property type="evidence" value="ECO:0007669"/>
    <property type="project" value="UniProtKB-KW"/>
</dbReference>
<dbReference type="InterPro" id="IPR037518">
    <property type="entry name" value="MPN"/>
</dbReference>
<evidence type="ECO:0000256" key="8">
    <source>
        <dbReference type="ARBA" id="ARBA00022753"/>
    </source>
</evidence>
<dbReference type="GO" id="GO:0070536">
    <property type="term" value="P:protein K63-linked deubiquitination"/>
    <property type="evidence" value="ECO:0007669"/>
    <property type="project" value="InterPro"/>
</dbReference>
<comment type="similarity">
    <text evidence="3">Belongs to the peptidase M67C family.</text>
</comment>
<comment type="similarity">
    <text evidence="14">Belongs to the RFU1 family.</text>
</comment>
<comment type="caution">
    <text evidence="18">The sequence shown here is derived from an EMBL/GenBank/DDBJ whole genome shotgun (WGS) entry which is preliminary data.</text>
</comment>
<dbReference type="Pfam" id="PF01398">
    <property type="entry name" value="JAB"/>
    <property type="match status" value="1"/>
</dbReference>
<gene>
    <name evidence="18" type="ORF">WICMUC_000594</name>
</gene>
<dbReference type="PANTHER" id="PTHR12947">
    <property type="entry name" value="AMSH-LIKE PROTEASE"/>
    <property type="match status" value="1"/>
</dbReference>
<keyword evidence="5" id="KW-0646">Protease inhibitor</keyword>
<organism evidence="18 19">
    <name type="scientific">Wickerhamomyces mucosus</name>
    <dbReference type="NCBI Taxonomy" id="1378264"/>
    <lineage>
        <taxon>Eukaryota</taxon>
        <taxon>Fungi</taxon>
        <taxon>Dikarya</taxon>
        <taxon>Ascomycota</taxon>
        <taxon>Saccharomycotina</taxon>
        <taxon>Saccharomycetes</taxon>
        <taxon>Phaffomycetales</taxon>
        <taxon>Wickerhamomycetaceae</taxon>
        <taxon>Wickerhamomyces</taxon>
    </lineage>
</organism>
<evidence type="ECO:0000256" key="15">
    <source>
        <dbReference type="ARBA" id="ARBA00039609"/>
    </source>
</evidence>
<name>A0A9P8TIQ5_9ASCO</name>
<dbReference type="Gene3D" id="1.20.58.80">
    <property type="entry name" value="Phosphotransferase system, lactose/cellobiose-type IIA subunit"/>
    <property type="match status" value="1"/>
</dbReference>
<comment type="subcellular location">
    <subcellularLocation>
        <location evidence="2">Endosome</location>
    </subcellularLocation>
</comment>
<evidence type="ECO:0000313" key="19">
    <source>
        <dbReference type="Proteomes" id="UP000769528"/>
    </source>
</evidence>
<keyword evidence="4" id="KW-0645">Protease</keyword>
<dbReference type="GO" id="GO:0140492">
    <property type="term" value="F:metal-dependent deubiquitinase activity"/>
    <property type="evidence" value="ECO:0007669"/>
    <property type="project" value="InterPro"/>
</dbReference>
<reference evidence="18" key="2">
    <citation type="submission" date="2021-01" db="EMBL/GenBank/DDBJ databases">
        <authorList>
            <person name="Schikora-Tamarit M.A."/>
        </authorList>
    </citation>
    <scope>NUCLEOTIDE SEQUENCE</scope>
    <source>
        <strain evidence="18">CBS6341</strain>
    </source>
</reference>
<keyword evidence="9" id="KW-0833">Ubl conjugation pathway</keyword>
<dbReference type="FunFam" id="3.40.140.10:FF:000033">
    <property type="entry name" value="AMSH-like protease sst2"/>
    <property type="match status" value="1"/>
</dbReference>
<evidence type="ECO:0000256" key="12">
    <source>
        <dbReference type="ARBA" id="ARBA00023049"/>
    </source>
</evidence>
<dbReference type="CDD" id="cd08066">
    <property type="entry name" value="MPN_AMSH_like"/>
    <property type="match status" value="1"/>
</dbReference>
<dbReference type="GO" id="GO:0016020">
    <property type="term" value="C:membrane"/>
    <property type="evidence" value="ECO:0007669"/>
    <property type="project" value="TreeGrafter"/>
</dbReference>
<dbReference type="AlphaFoldDB" id="A0A9P8TIQ5"/>
<reference evidence="18" key="1">
    <citation type="journal article" date="2021" name="Open Biol.">
        <title>Shared evolutionary footprints suggest mitochondrial oxidative damage underlies multiple complex I losses in fungi.</title>
        <authorList>
            <person name="Schikora-Tamarit M.A."/>
            <person name="Marcet-Houben M."/>
            <person name="Nosek J."/>
            <person name="Gabaldon T."/>
        </authorList>
    </citation>
    <scope>NUCLEOTIDE SEQUENCE</scope>
    <source>
        <strain evidence="18">CBS6341</strain>
    </source>
</reference>
<comment type="cofactor">
    <cofactor evidence="1">
        <name>Zn(2+)</name>
        <dbReference type="ChEBI" id="CHEBI:29105"/>
    </cofactor>
</comment>